<name>A0A3L6MY05_FUSOX</name>
<organism evidence="2 3">
    <name type="scientific">Fusarium oxysporum f. sp. cepae</name>
    <dbReference type="NCBI Taxonomy" id="396571"/>
    <lineage>
        <taxon>Eukaryota</taxon>
        <taxon>Fungi</taxon>
        <taxon>Dikarya</taxon>
        <taxon>Ascomycota</taxon>
        <taxon>Pezizomycotina</taxon>
        <taxon>Sordariomycetes</taxon>
        <taxon>Hypocreomycetidae</taxon>
        <taxon>Hypocreales</taxon>
        <taxon>Nectriaceae</taxon>
        <taxon>Fusarium</taxon>
        <taxon>Fusarium oxysporum species complex</taxon>
    </lineage>
</organism>
<dbReference type="EMBL" id="MRCU01000013">
    <property type="protein sequence ID" value="RKK09026.1"/>
    <property type="molecule type" value="Genomic_DNA"/>
</dbReference>
<sequence>MWSSQCLSLMMMTTIFDIDFRNVPIVPKPRSRETLGSDIRSVLAALAEKYHDALFGSGLFDLRASKLRGSRKGGRSGFKEDASAHSF</sequence>
<dbReference type="Proteomes" id="UP000270866">
    <property type="component" value="Unassembled WGS sequence"/>
</dbReference>
<evidence type="ECO:0000313" key="2">
    <source>
        <dbReference type="EMBL" id="RKK09026.1"/>
    </source>
</evidence>
<evidence type="ECO:0000313" key="3">
    <source>
        <dbReference type="Proteomes" id="UP000270866"/>
    </source>
</evidence>
<dbReference type="AlphaFoldDB" id="A0A3L6MY05"/>
<protein>
    <submittedName>
        <fullName evidence="2">Uncharacterized protein</fullName>
    </submittedName>
</protein>
<reference evidence="2 3" key="1">
    <citation type="journal article" date="2018" name="Sci. Rep.">
        <title>Characterisation of pathogen-specific regions and novel effector candidates in Fusarium oxysporum f. sp. cepae.</title>
        <authorList>
            <person name="Armitage A.D."/>
            <person name="Taylor A."/>
            <person name="Sobczyk M.K."/>
            <person name="Baxter L."/>
            <person name="Greenfield B.P."/>
            <person name="Bates H.J."/>
            <person name="Wilson F."/>
            <person name="Jackson A.C."/>
            <person name="Ott S."/>
            <person name="Harrison R.J."/>
            <person name="Clarkson J.P."/>
        </authorList>
    </citation>
    <scope>NUCLEOTIDE SEQUENCE [LARGE SCALE GENOMIC DNA]</scope>
    <source>
        <strain evidence="2 3">FoC_Fus2</strain>
    </source>
</reference>
<feature type="compositionally biased region" description="Basic and acidic residues" evidence="1">
    <location>
        <begin position="77"/>
        <end position="87"/>
    </location>
</feature>
<proteinExistence type="predicted"/>
<gene>
    <name evidence="2" type="ORF">BFJ65_g16684</name>
</gene>
<comment type="caution">
    <text evidence="2">The sequence shown here is derived from an EMBL/GenBank/DDBJ whole genome shotgun (WGS) entry which is preliminary data.</text>
</comment>
<feature type="region of interest" description="Disordered" evidence="1">
    <location>
        <begin position="68"/>
        <end position="87"/>
    </location>
</feature>
<evidence type="ECO:0000256" key="1">
    <source>
        <dbReference type="SAM" id="MobiDB-lite"/>
    </source>
</evidence>
<accession>A0A3L6MY05</accession>